<comment type="similarity">
    <text evidence="1">Belongs to the GTP cyclohydrolase I type 2/NIF3 family.</text>
</comment>
<evidence type="ECO:0000256" key="4">
    <source>
        <dbReference type="PIRSR" id="PIRSR602678-1"/>
    </source>
</evidence>
<dbReference type="SUPFAM" id="SSF54695">
    <property type="entry name" value="POZ domain"/>
    <property type="match status" value="1"/>
</dbReference>
<evidence type="ECO:0000256" key="5">
    <source>
        <dbReference type="SAM" id="MobiDB-lite"/>
    </source>
</evidence>
<dbReference type="EMBL" id="JAHMUF010000020">
    <property type="protein sequence ID" value="KAG7192091.1"/>
    <property type="molecule type" value="Genomic_DNA"/>
</dbReference>
<dbReference type="SUPFAM" id="SSF102705">
    <property type="entry name" value="NIF3 (NGG1p interacting factor 3)-like"/>
    <property type="match status" value="1"/>
</dbReference>
<dbReference type="Gene3D" id="3.40.1390.30">
    <property type="entry name" value="NIF3 (NGG1p interacting factor 3)-like"/>
    <property type="match status" value="1"/>
</dbReference>
<dbReference type="InterPro" id="IPR000210">
    <property type="entry name" value="BTB/POZ_dom"/>
</dbReference>
<comment type="caution">
    <text evidence="7">The sequence shown here is derived from an EMBL/GenBank/DDBJ whole genome shotgun (WGS) entry which is preliminary data.</text>
</comment>
<evidence type="ECO:0000256" key="2">
    <source>
        <dbReference type="ARBA" id="ARBA00022441"/>
    </source>
</evidence>
<dbReference type="PANTHER" id="PTHR13799:SF13">
    <property type="entry name" value="NIF3-LIKE PROTEIN 1"/>
    <property type="match status" value="1"/>
</dbReference>
<accession>A0A9P7V6J0</accession>
<feature type="binding site" evidence="4">
    <location>
        <position position="77"/>
    </location>
    <ligand>
        <name>a divalent metal cation</name>
        <dbReference type="ChEBI" id="CHEBI:60240"/>
        <label>1</label>
    </ligand>
</feature>
<name>A0A9P7V6J0_9ASCO</name>
<organism evidence="7 8">
    <name type="scientific">Scheffersomyces spartinae</name>
    <dbReference type="NCBI Taxonomy" id="45513"/>
    <lineage>
        <taxon>Eukaryota</taxon>
        <taxon>Fungi</taxon>
        <taxon>Dikarya</taxon>
        <taxon>Ascomycota</taxon>
        <taxon>Saccharomycotina</taxon>
        <taxon>Pichiomycetes</taxon>
        <taxon>Debaryomycetaceae</taxon>
        <taxon>Scheffersomyces</taxon>
    </lineage>
</organism>
<dbReference type="AlphaFoldDB" id="A0A9P7V6J0"/>
<evidence type="ECO:0000259" key="6">
    <source>
        <dbReference type="PROSITE" id="PS50097"/>
    </source>
</evidence>
<keyword evidence="8" id="KW-1185">Reference proteome</keyword>
<feature type="region of interest" description="Disordered" evidence="5">
    <location>
        <begin position="881"/>
        <end position="929"/>
    </location>
</feature>
<dbReference type="GO" id="GO:0046872">
    <property type="term" value="F:metal ion binding"/>
    <property type="evidence" value="ECO:0007669"/>
    <property type="project" value="UniProtKB-KW"/>
</dbReference>
<evidence type="ECO:0000256" key="1">
    <source>
        <dbReference type="ARBA" id="ARBA00006964"/>
    </source>
</evidence>
<dbReference type="InterPro" id="IPR011333">
    <property type="entry name" value="SKP1/BTB/POZ_sf"/>
</dbReference>
<dbReference type="Pfam" id="PF00651">
    <property type="entry name" value="BTB"/>
    <property type="match status" value="1"/>
</dbReference>
<feature type="compositionally biased region" description="Polar residues" evidence="5">
    <location>
        <begin position="913"/>
        <end position="923"/>
    </location>
</feature>
<evidence type="ECO:0000256" key="3">
    <source>
        <dbReference type="ARBA" id="ARBA00022737"/>
    </source>
</evidence>
<dbReference type="GeneID" id="66115825"/>
<dbReference type="Gene3D" id="2.120.10.80">
    <property type="entry name" value="Kelch-type beta propeller"/>
    <property type="match status" value="1"/>
</dbReference>
<feature type="domain" description="BTB" evidence="6">
    <location>
        <begin position="686"/>
        <end position="756"/>
    </location>
</feature>
<dbReference type="OrthoDB" id="3345469at2759"/>
<dbReference type="CDD" id="cd14733">
    <property type="entry name" value="BACK"/>
    <property type="match status" value="1"/>
</dbReference>
<dbReference type="Proteomes" id="UP000790833">
    <property type="component" value="Unassembled WGS sequence"/>
</dbReference>
<protein>
    <recommendedName>
        <fullName evidence="6">BTB domain-containing protein</fullName>
    </recommendedName>
</protein>
<feature type="binding site" evidence="4">
    <location>
        <position position="246"/>
    </location>
    <ligand>
        <name>a divalent metal cation</name>
        <dbReference type="ChEBI" id="CHEBI:60240"/>
        <label>1</label>
    </ligand>
</feature>
<dbReference type="PROSITE" id="PS50097">
    <property type="entry name" value="BTB"/>
    <property type="match status" value="1"/>
</dbReference>
<sequence length="929" mass="103957">MSKNAIKSVVNAVTKLVQKFYPIRLADKSWDNTGLLVDSSSEEVQSDEIRVLLTIDLTQAVAEEAIRKRSNVIIAYHPFIFRGLKSITPVDPQQKSLIRLIQNGVSVYSPHTAVDSAKGGVNDFLADGISEGLGGETERIPIDPNPNEEGCGMGRLVTLCKPAPLTSLVKNIKTSLSLDTVQVAIGRNHHRETLISKIAICAGSGGSVFRGVDADLYYTGELSHHEALFFTESGSSVVVCNHSNTERAFLKVFKTQLEQELQGSEVIISDSDKDPYQSTVVACPDTDYVFLYGGYDELDNLDSNVYLLNLKTSQWEIDDKHVGLYREGHLAIYLGDGNVLVFGGVPQDEFPETATGASTYSNFKKDSLMMIYNVMERKWQGPPAQLLLNAPSSRSRHGCCLSEDGTKFYISGGLVNSVPLNDLYEYDLTTGIWSGPIEFTARFDHFITVLDNKLYAMGGLDKDMNHSDRSILYYNFADDTVGSIKIKLDNSTITSITSFSPIDHETAFLDSLINRNVKLKICNTEENDIRGLQLSYTNLVDYDFITIFGHSGLAALLGEDESPYNAYSFHWRKPFVLSNGGFLYILGTQRTISPRESLFGSHLQHQPLNSDGDNENRHSSDQRLKYLLQIPINKLGISRLPYKYSSSSPCGYGKLLDDFTQLLQAGKYTDFEIQMFASEQASLEYSDVPFGLVPSQHIESIGVHKAILAARWPHFQRILESGMFETLTNQMQIPEPSSWVRGFIWYLYTGEMDIENYVKNSDLSTFGGILVLSNLYEMPDLRCDVLTVLNRKLQYFNNTSVDNLIKLWKVLLVANESLLLDRTTYLLKNFWPEVSRCKEFADLPKNLIVKLCQECSGPSFNPLDGFRNSLLTPRSDRISVNSLSDEETPAKIRNNSPFLKQSPISPVRHNSMDPLSSFPTLQSLPDEED</sequence>
<feature type="compositionally biased region" description="Polar residues" evidence="5">
    <location>
        <begin position="893"/>
        <end position="904"/>
    </location>
</feature>
<dbReference type="InterPro" id="IPR015915">
    <property type="entry name" value="Kelch-typ_b-propeller"/>
</dbReference>
<dbReference type="Pfam" id="PF01784">
    <property type="entry name" value="DUF34_NIF3"/>
    <property type="match status" value="1"/>
</dbReference>
<dbReference type="InterPro" id="IPR006652">
    <property type="entry name" value="Kelch_1"/>
</dbReference>
<dbReference type="InterPro" id="IPR036069">
    <property type="entry name" value="DUF34/NIF3_sf"/>
</dbReference>
<keyword evidence="2" id="KW-0880">Kelch repeat</keyword>
<dbReference type="SUPFAM" id="SSF117281">
    <property type="entry name" value="Kelch motif"/>
    <property type="match status" value="1"/>
</dbReference>
<keyword evidence="4" id="KW-0479">Metal-binding</keyword>
<dbReference type="PANTHER" id="PTHR13799">
    <property type="entry name" value="NGG1 INTERACTING FACTOR 3"/>
    <property type="match status" value="1"/>
</dbReference>
<dbReference type="InterPro" id="IPR002678">
    <property type="entry name" value="DUF34/NIF3"/>
</dbReference>
<proteinExistence type="inferred from homology"/>
<dbReference type="GO" id="GO:0005739">
    <property type="term" value="C:mitochondrion"/>
    <property type="evidence" value="ECO:0007669"/>
    <property type="project" value="TreeGrafter"/>
</dbReference>
<gene>
    <name evidence="7" type="ORF">KQ657_002451</name>
</gene>
<dbReference type="Gene3D" id="3.30.710.10">
    <property type="entry name" value="Potassium Channel Kv1.1, Chain A"/>
    <property type="match status" value="1"/>
</dbReference>
<dbReference type="CDD" id="cd18186">
    <property type="entry name" value="BTB_POZ_ZBTB_KLHL-like"/>
    <property type="match status" value="1"/>
</dbReference>
<dbReference type="FunFam" id="3.40.1390.30:FF:000001">
    <property type="entry name" value="GTP cyclohydrolase 1 type 2"/>
    <property type="match status" value="1"/>
</dbReference>
<dbReference type="NCBIfam" id="TIGR00486">
    <property type="entry name" value="YbgI_SA1388"/>
    <property type="match status" value="1"/>
</dbReference>
<dbReference type="Pfam" id="PF01344">
    <property type="entry name" value="Kelch_1"/>
    <property type="match status" value="1"/>
</dbReference>
<reference evidence="7" key="1">
    <citation type="submission" date="2021-03" db="EMBL/GenBank/DDBJ databases">
        <authorList>
            <person name="Palmer J.M."/>
        </authorList>
    </citation>
    <scope>NUCLEOTIDE SEQUENCE</scope>
    <source>
        <strain evidence="7">ARV_011</strain>
    </source>
</reference>
<keyword evidence="3" id="KW-0677">Repeat</keyword>
<dbReference type="RefSeq" id="XP_043047642.1">
    <property type="nucleotide sequence ID" value="XM_043193216.1"/>
</dbReference>
<feature type="binding site" evidence="4">
    <location>
        <position position="115"/>
    </location>
    <ligand>
        <name>a divalent metal cation</name>
        <dbReference type="ChEBI" id="CHEBI:60240"/>
        <label>1</label>
    </ligand>
</feature>
<evidence type="ECO:0000313" key="8">
    <source>
        <dbReference type="Proteomes" id="UP000790833"/>
    </source>
</evidence>
<evidence type="ECO:0000313" key="7">
    <source>
        <dbReference type="EMBL" id="KAG7192091.1"/>
    </source>
</evidence>
<feature type="binding site" evidence="4">
    <location>
        <position position="242"/>
    </location>
    <ligand>
        <name>a divalent metal cation</name>
        <dbReference type="ChEBI" id="CHEBI:60240"/>
        <label>1</label>
    </ligand>
</feature>